<evidence type="ECO:0000313" key="3">
    <source>
        <dbReference type="Proteomes" id="UP000314294"/>
    </source>
</evidence>
<comment type="caution">
    <text evidence="2">The sequence shown here is derived from an EMBL/GenBank/DDBJ whole genome shotgun (WGS) entry which is preliminary data.</text>
</comment>
<name>A0A4Z2H2U7_9TELE</name>
<keyword evidence="3" id="KW-1185">Reference proteome</keyword>
<dbReference type="AlphaFoldDB" id="A0A4Z2H2U7"/>
<feature type="compositionally biased region" description="Low complexity" evidence="1">
    <location>
        <begin position="173"/>
        <end position="188"/>
    </location>
</feature>
<evidence type="ECO:0000256" key="1">
    <source>
        <dbReference type="SAM" id="MobiDB-lite"/>
    </source>
</evidence>
<feature type="region of interest" description="Disordered" evidence="1">
    <location>
        <begin position="19"/>
        <end position="50"/>
    </location>
</feature>
<protein>
    <submittedName>
        <fullName evidence="2">Uncharacterized protein</fullName>
    </submittedName>
</protein>
<sequence>MDPPWELLKPFPALKFHDREESNKTPHFPEAVQKHERSPHCDPAAESPRWGVRSHQRRRPLFSHAVQTLFPINLKGGFSDDLDHHLLPNPGVRGVLVVGGRCYTVYVVLVVQYVSFPLAGRSLSIDSVSQFTFISSHVPIPSAGRSKLSHDLQKRLTNLEVQPGEQLPRLGALVPCGPSPLSGSGPPLRGNRQARVTAGRRSSVTAAGAAGAPSTPSTPPPPTLHPVLADTGSSVNEVELLRAKAPDKADVYLPPSGLILGRPWRTTHRRKDGEGRIFSPPFNKLPTIHTYLESTENAKTSASNSIPYCSFIMVTIPQEDRSAHHVVVSMLGLQHENNLLQVLQLQSRLLAVAFMASN</sequence>
<dbReference type="Proteomes" id="UP000314294">
    <property type="component" value="Unassembled WGS sequence"/>
</dbReference>
<feature type="region of interest" description="Disordered" evidence="1">
    <location>
        <begin position="171"/>
        <end position="229"/>
    </location>
</feature>
<dbReference type="EMBL" id="SRLO01000345">
    <property type="protein sequence ID" value="TNN59911.1"/>
    <property type="molecule type" value="Genomic_DNA"/>
</dbReference>
<reference evidence="2 3" key="1">
    <citation type="submission" date="2019-03" db="EMBL/GenBank/DDBJ databases">
        <title>First draft genome of Liparis tanakae, snailfish: a comprehensive survey of snailfish specific genes.</title>
        <authorList>
            <person name="Kim W."/>
            <person name="Song I."/>
            <person name="Jeong J.-H."/>
            <person name="Kim D."/>
            <person name="Kim S."/>
            <person name="Ryu S."/>
            <person name="Song J.Y."/>
            <person name="Lee S.K."/>
        </authorList>
    </citation>
    <scope>NUCLEOTIDE SEQUENCE [LARGE SCALE GENOMIC DNA]</scope>
    <source>
        <tissue evidence="2">Muscle</tissue>
    </source>
</reference>
<organism evidence="2 3">
    <name type="scientific">Liparis tanakae</name>
    <name type="common">Tanaka's snailfish</name>
    <dbReference type="NCBI Taxonomy" id="230148"/>
    <lineage>
        <taxon>Eukaryota</taxon>
        <taxon>Metazoa</taxon>
        <taxon>Chordata</taxon>
        <taxon>Craniata</taxon>
        <taxon>Vertebrata</taxon>
        <taxon>Euteleostomi</taxon>
        <taxon>Actinopterygii</taxon>
        <taxon>Neopterygii</taxon>
        <taxon>Teleostei</taxon>
        <taxon>Neoteleostei</taxon>
        <taxon>Acanthomorphata</taxon>
        <taxon>Eupercaria</taxon>
        <taxon>Perciformes</taxon>
        <taxon>Cottioidei</taxon>
        <taxon>Cottales</taxon>
        <taxon>Liparidae</taxon>
        <taxon>Liparis</taxon>
    </lineage>
</organism>
<proteinExistence type="predicted"/>
<feature type="compositionally biased region" description="Low complexity" evidence="1">
    <location>
        <begin position="199"/>
        <end position="215"/>
    </location>
</feature>
<accession>A0A4Z2H2U7</accession>
<evidence type="ECO:0000313" key="2">
    <source>
        <dbReference type="EMBL" id="TNN59911.1"/>
    </source>
</evidence>
<gene>
    <name evidence="2" type="ORF">EYF80_029877</name>
</gene>